<comment type="caution">
    <text evidence="9">The sequence shown here is derived from an EMBL/GenBank/DDBJ whole genome shotgun (WGS) entry which is preliminary data.</text>
</comment>
<dbReference type="InterPro" id="IPR003593">
    <property type="entry name" value="AAA+_ATPase"/>
</dbReference>
<dbReference type="PANTHER" id="PTHR43499">
    <property type="entry name" value="ABC TRANSPORTER I FAMILY MEMBER 1"/>
    <property type="match status" value="1"/>
</dbReference>
<keyword evidence="3" id="KW-0547">Nucleotide-binding</keyword>
<dbReference type="PANTHER" id="PTHR43499:SF1">
    <property type="entry name" value="ABC TRANSPORTER I FAMILY MEMBER 1"/>
    <property type="match status" value="1"/>
</dbReference>
<keyword evidence="7" id="KW-0472">Membrane</keyword>
<feature type="domain" description="ABC transporter" evidence="8">
    <location>
        <begin position="6"/>
        <end position="235"/>
    </location>
</feature>
<dbReference type="SUPFAM" id="SSF52540">
    <property type="entry name" value="P-loop containing nucleoside triphosphate hydrolases"/>
    <property type="match status" value="1"/>
</dbReference>
<dbReference type="AlphaFoldDB" id="A0A6I1EZ74"/>
<dbReference type="SMART" id="SM00382">
    <property type="entry name" value="AAA"/>
    <property type="match status" value="1"/>
</dbReference>
<dbReference type="EMBL" id="WEHX01000023">
    <property type="protein sequence ID" value="KAB7661124.1"/>
    <property type="molecule type" value="Genomic_DNA"/>
</dbReference>
<evidence type="ECO:0000256" key="4">
    <source>
        <dbReference type="ARBA" id="ARBA00022748"/>
    </source>
</evidence>
<keyword evidence="2" id="KW-1003">Cell membrane</keyword>
<evidence type="ECO:0000256" key="3">
    <source>
        <dbReference type="ARBA" id="ARBA00022741"/>
    </source>
</evidence>
<evidence type="ECO:0000256" key="5">
    <source>
        <dbReference type="ARBA" id="ARBA00022840"/>
    </source>
</evidence>
<keyword evidence="4" id="KW-0201">Cytochrome c-type biogenesis</keyword>
<accession>A0A6I1EZ74</accession>
<dbReference type="PROSITE" id="PS00211">
    <property type="entry name" value="ABC_TRANSPORTER_1"/>
    <property type="match status" value="1"/>
</dbReference>
<evidence type="ECO:0000256" key="7">
    <source>
        <dbReference type="ARBA" id="ARBA00023136"/>
    </source>
</evidence>
<dbReference type="GO" id="GO:0005524">
    <property type="term" value="F:ATP binding"/>
    <property type="evidence" value="ECO:0007669"/>
    <property type="project" value="UniProtKB-KW"/>
</dbReference>
<dbReference type="RefSeq" id="WP_152158116.1">
    <property type="nucleotide sequence ID" value="NZ_WEHX01000023.1"/>
</dbReference>
<evidence type="ECO:0000256" key="1">
    <source>
        <dbReference type="ARBA" id="ARBA00022448"/>
    </source>
</evidence>
<dbReference type="NCBIfam" id="NF010061">
    <property type="entry name" value="PRK13538.1"/>
    <property type="match status" value="1"/>
</dbReference>
<dbReference type="InterPro" id="IPR003439">
    <property type="entry name" value="ABC_transporter-like_ATP-bd"/>
</dbReference>
<dbReference type="Gene3D" id="3.40.50.300">
    <property type="entry name" value="P-loop containing nucleotide triphosphate hydrolases"/>
    <property type="match status" value="1"/>
</dbReference>
<dbReference type="PROSITE" id="PS50893">
    <property type="entry name" value="ABC_TRANSPORTER_2"/>
    <property type="match status" value="1"/>
</dbReference>
<organism evidence="9 10">
    <name type="scientific">Sutterella seckii</name>
    <dbReference type="NCBI Taxonomy" id="1944635"/>
    <lineage>
        <taxon>Bacteria</taxon>
        <taxon>Pseudomonadati</taxon>
        <taxon>Pseudomonadota</taxon>
        <taxon>Betaproteobacteria</taxon>
        <taxon>Burkholderiales</taxon>
        <taxon>Sutterellaceae</taxon>
        <taxon>Sutterella</taxon>
    </lineage>
</organism>
<dbReference type="InterPro" id="IPR017871">
    <property type="entry name" value="ABC_transporter-like_CS"/>
</dbReference>
<dbReference type="Pfam" id="PF00005">
    <property type="entry name" value="ABC_tran"/>
    <property type="match status" value="1"/>
</dbReference>
<dbReference type="InterPro" id="IPR027417">
    <property type="entry name" value="P-loop_NTPase"/>
</dbReference>
<proteinExistence type="predicted"/>
<protein>
    <submittedName>
        <fullName evidence="9">Cytochrome c biogenesis heme-transporting ATPase CcmA</fullName>
    </submittedName>
</protein>
<reference evidence="9 10" key="1">
    <citation type="submission" date="2019-10" db="EMBL/GenBank/DDBJ databases">
        <title>Genome diversity of Sutterella seckii.</title>
        <authorList>
            <person name="Chaplin A.V."/>
            <person name="Sokolova S.R."/>
            <person name="Mosin K.A."/>
            <person name="Ivanova E.L."/>
            <person name="Kochetkova T.O."/>
            <person name="Goltsov A.Y."/>
            <person name="Trofimov D.Y."/>
            <person name="Efimov B.A."/>
        </authorList>
    </citation>
    <scope>NUCLEOTIDE SEQUENCE [LARGE SCALE GENOMIC DNA]</scope>
    <source>
        <strain evidence="9 10">ASD393</strain>
    </source>
</reference>
<name>A0A6I1EZ74_9BURK</name>
<sequence>MTQPILEVRGLTCERGERTLFQGMSFAVEAGSLVRIAGSNGAGKTTLLRLMTGLMRPVEGEILWRGTPILKAAQDFWRELCYIGHRNGVKDDLSVIENVLINARVASLKATREDARKALAAVGLAEYEDVPAGQLSQGQRRRVALARLWLSESVVLWVLDEPFTALDVKAVARLSDLISKHVREGGVVMLVTHQEVPVDKSQLHIVEPERWAPRRRSAVERAMDDAAAAEAENAMNAKA</sequence>
<dbReference type="GO" id="GO:0017004">
    <property type="term" value="P:cytochrome complex assembly"/>
    <property type="evidence" value="ECO:0007669"/>
    <property type="project" value="UniProtKB-KW"/>
</dbReference>
<dbReference type="GO" id="GO:0022857">
    <property type="term" value="F:transmembrane transporter activity"/>
    <property type="evidence" value="ECO:0007669"/>
    <property type="project" value="InterPro"/>
</dbReference>
<dbReference type="GO" id="GO:0016887">
    <property type="term" value="F:ATP hydrolysis activity"/>
    <property type="evidence" value="ECO:0007669"/>
    <property type="project" value="InterPro"/>
</dbReference>
<evidence type="ECO:0000259" key="8">
    <source>
        <dbReference type="PROSITE" id="PS50893"/>
    </source>
</evidence>
<dbReference type="OrthoDB" id="9800654at2"/>
<dbReference type="Proteomes" id="UP000430564">
    <property type="component" value="Unassembled WGS sequence"/>
</dbReference>
<dbReference type="InterPro" id="IPR005895">
    <property type="entry name" value="ABC_transptr_haem_export_CcmA"/>
</dbReference>
<keyword evidence="6" id="KW-1278">Translocase</keyword>
<gene>
    <name evidence="9" type="primary">ccmA</name>
    <name evidence="9" type="ORF">GBM95_05175</name>
</gene>
<evidence type="ECO:0000313" key="10">
    <source>
        <dbReference type="Proteomes" id="UP000430564"/>
    </source>
</evidence>
<evidence type="ECO:0000256" key="6">
    <source>
        <dbReference type="ARBA" id="ARBA00022967"/>
    </source>
</evidence>
<dbReference type="NCBIfam" id="TIGR01189">
    <property type="entry name" value="ccmA"/>
    <property type="match status" value="1"/>
</dbReference>
<evidence type="ECO:0000313" key="9">
    <source>
        <dbReference type="EMBL" id="KAB7661124.1"/>
    </source>
</evidence>
<keyword evidence="5" id="KW-0067">ATP-binding</keyword>
<evidence type="ECO:0000256" key="2">
    <source>
        <dbReference type="ARBA" id="ARBA00022475"/>
    </source>
</evidence>
<keyword evidence="1" id="KW-0813">Transport</keyword>